<proteinExistence type="predicted"/>
<protein>
    <submittedName>
        <fullName evidence="1">Recombination protein NinB</fullName>
    </submittedName>
</protein>
<gene>
    <name evidence="1" type="ORF">NFG57_11165</name>
</gene>
<dbReference type="EMBL" id="CP098828">
    <property type="protein sequence ID" value="XBO73405.1"/>
    <property type="molecule type" value="Genomic_DNA"/>
</dbReference>
<dbReference type="InterPro" id="IPR036619">
    <property type="entry name" value="NinB_sf"/>
</dbReference>
<sequence length="148" mass="16598">MSSKELTYQIATLRDLGGVIQMAARMAGRGLEAGPVELVLRRPKNQRSLDQNRRLWAVLSDVSRQVEWYGRYLSKDAWKDIFSAALERQDVVPGLEGGFVMIGGRTSKMTKQRFADLLTLIDAFGADHGVQWSDPALRVLDEYREAAA</sequence>
<dbReference type="SUPFAM" id="SSF103370">
    <property type="entry name" value="NinB"/>
    <property type="match status" value="1"/>
</dbReference>
<dbReference type="Gene3D" id="1.10.3790.10">
    <property type="entry name" value="NinB"/>
    <property type="match status" value="1"/>
</dbReference>
<dbReference type="InterPro" id="IPR008711">
    <property type="entry name" value="Recombinase_NinB"/>
</dbReference>
<dbReference type="Pfam" id="PF05772">
    <property type="entry name" value="NinB"/>
    <property type="match status" value="1"/>
</dbReference>
<name>A0AAU7KPX7_9GAMM</name>
<organism evidence="1">
    <name type="scientific">Halomonas sp. H10-59</name>
    <dbReference type="NCBI Taxonomy" id="2950874"/>
    <lineage>
        <taxon>Bacteria</taxon>
        <taxon>Pseudomonadati</taxon>
        <taxon>Pseudomonadota</taxon>
        <taxon>Gammaproteobacteria</taxon>
        <taxon>Oceanospirillales</taxon>
        <taxon>Halomonadaceae</taxon>
        <taxon>Halomonas</taxon>
    </lineage>
</organism>
<accession>A0AAU7KPX7</accession>
<dbReference type="AlphaFoldDB" id="A0AAU7KPX7"/>
<reference evidence="1" key="1">
    <citation type="submission" date="2022-06" db="EMBL/GenBank/DDBJ databases">
        <title>A novel DMS-producing enzyme.</title>
        <authorList>
            <person name="Zhang Y."/>
        </authorList>
    </citation>
    <scope>NUCLEOTIDE SEQUENCE</scope>
    <source>
        <strain evidence="1">H10-59</strain>
    </source>
</reference>
<evidence type="ECO:0000313" key="1">
    <source>
        <dbReference type="EMBL" id="XBO73405.1"/>
    </source>
</evidence>
<dbReference type="RefSeq" id="WP_289105072.1">
    <property type="nucleotide sequence ID" value="NZ_CP098828.1"/>
</dbReference>